<sequence>MCYEALNDVGGSDFPVQLIWKKQIPTKVSFMIWSALNMAIPTTDNLKRRGFQLTSRCWFCKRCEETTPHVSLNCPFSSCVWDYLFRSYSLVWVQEGNLNQHLQA</sequence>
<dbReference type="EMBL" id="MVGT01001010">
    <property type="protein sequence ID" value="OVA14801.1"/>
    <property type="molecule type" value="Genomic_DNA"/>
</dbReference>
<dbReference type="InParanoid" id="A0A200QWH4"/>
<gene>
    <name evidence="2" type="ORF">BVC80_1141g7</name>
</gene>
<name>A0A200QWH4_MACCD</name>
<evidence type="ECO:0000313" key="3">
    <source>
        <dbReference type="Proteomes" id="UP000195402"/>
    </source>
</evidence>
<accession>A0A200QWH4</accession>
<keyword evidence="2" id="KW-0695">RNA-directed DNA polymerase</keyword>
<keyword evidence="2" id="KW-0808">Transferase</keyword>
<dbReference type="Proteomes" id="UP000195402">
    <property type="component" value="Unassembled WGS sequence"/>
</dbReference>
<keyword evidence="3" id="KW-1185">Reference proteome</keyword>
<comment type="caution">
    <text evidence="2">The sequence shown here is derived from an EMBL/GenBank/DDBJ whole genome shotgun (WGS) entry which is preliminary data.</text>
</comment>
<dbReference type="OMA" id="CYNAYEI"/>
<keyword evidence="2" id="KW-0548">Nucleotidyltransferase</keyword>
<dbReference type="InterPro" id="IPR026960">
    <property type="entry name" value="RVT-Znf"/>
</dbReference>
<dbReference type="OrthoDB" id="1113780at2759"/>
<protein>
    <submittedName>
        <fullName evidence="2">Reverse transcriptase zinc-binding domain</fullName>
    </submittedName>
</protein>
<reference evidence="2 3" key="1">
    <citation type="journal article" date="2017" name="Mol. Plant">
        <title>The Genome of Medicinal Plant Macleaya cordata Provides New Insights into Benzylisoquinoline Alkaloids Metabolism.</title>
        <authorList>
            <person name="Liu X."/>
            <person name="Liu Y."/>
            <person name="Huang P."/>
            <person name="Ma Y."/>
            <person name="Qing Z."/>
            <person name="Tang Q."/>
            <person name="Cao H."/>
            <person name="Cheng P."/>
            <person name="Zheng Y."/>
            <person name="Yuan Z."/>
            <person name="Zhou Y."/>
            <person name="Liu J."/>
            <person name="Tang Z."/>
            <person name="Zhuo Y."/>
            <person name="Zhang Y."/>
            <person name="Yu L."/>
            <person name="Huang J."/>
            <person name="Yang P."/>
            <person name="Peng Q."/>
            <person name="Zhang J."/>
            <person name="Jiang W."/>
            <person name="Zhang Z."/>
            <person name="Lin K."/>
            <person name="Ro D.K."/>
            <person name="Chen X."/>
            <person name="Xiong X."/>
            <person name="Shang Y."/>
            <person name="Huang S."/>
            <person name="Zeng J."/>
        </authorList>
    </citation>
    <scope>NUCLEOTIDE SEQUENCE [LARGE SCALE GENOMIC DNA]</scope>
    <source>
        <strain evidence="3">cv. BLH2017</strain>
        <tissue evidence="2">Root</tissue>
    </source>
</reference>
<feature type="domain" description="Reverse transcriptase zinc-binding" evidence="1">
    <location>
        <begin position="2"/>
        <end position="81"/>
    </location>
</feature>
<dbReference type="AlphaFoldDB" id="A0A200QWH4"/>
<dbReference type="Pfam" id="PF13966">
    <property type="entry name" value="zf-RVT"/>
    <property type="match status" value="1"/>
</dbReference>
<proteinExistence type="predicted"/>
<evidence type="ECO:0000259" key="1">
    <source>
        <dbReference type="Pfam" id="PF13966"/>
    </source>
</evidence>
<organism evidence="2 3">
    <name type="scientific">Macleaya cordata</name>
    <name type="common">Five-seeded plume-poppy</name>
    <name type="synonym">Bocconia cordata</name>
    <dbReference type="NCBI Taxonomy" id="56857"/>
    <lineage>
        <taxon>Eukaryota</taxon>
        <taxon>Viridiplantae</taxon>
        <taxon>Streptophyta</taxon>
        <taxon>Embryophyta</taxon>
        <taxon>Tracheophyta</taxon>
        <taxon>Spermatophyta</taxon>
        <taxon>Magnoliopsida</taxon>
        <taxon>Ranunculales</taxon>
        <taxon>Papaveraceae</taxon>
        <taxon>Papaveroideae</taxon>
        <taxon>Macleaya</taxon>
    </lineage>
</organism>
<evidence type="ECO:0000313" key="2">
    <source>
        <dbReference type="EMBL" id="OVA14801.1"/>
    </source>
</evidence>
<dbReference type="GO" id="GO:0003964">
    <property type="term" value="F:RNA-directed DNA polymerase activity"/>
    <property type="evidence" value="ECO:0007669"/>
    <property type="project" value="UniProtKB-KW"/>
</dbReference>